<organism evidence="6 7">
    <name type="scientific">Platanthera zijinensis</name>
    <dbReference type="NCBI Taxonomy" id="2320716"/>
    <lineage>
        <taxon>Eukaryota</taxon>
        <taxon>Viridiplantae</taxon>
        <taxon>Streptophyta</taxon>
        <taxon>Embryophyta</taxon>
        <taxon>Tracheophyta</taxon>
        <taxon>Spermatophyta</taxon>
        <taxon>Magnoliopsida</taxon>
        <taxon>Liliopsida</taxon>
        <taxon>Asparagales</taxon>
        <taxon>Orchidaceae</taxon>
        <taxon>Orchidoideae</taxon>
        <taxon>Orchideae</taxon>
        <taxon>Orchidinae</taxon>
        <taxon>Platanthera</taxon>
    </lineage>
</organism>
<accession>A0AAP0B5X2</accession>
<keyword evidence="3" id="KW-0472">Membrane</keyword>
<comment type="subcellular location">
    <subcellularLocation>
        <location evidence="1">Membrane</location>
        <topology evidence="1">Single-pass membrane protein</topology>
    </subcellularLocation>
</comment>
<sequence length="334" mass="36190">MMNLRLHPNISTLMAFFILFFFILSTSPASAETTCRSSCGSLPIRFPLAIDDGCGSPAYRRLLSCLDFPTSRLLLRTPSGSYPVHSLSYSGDPHLIISDPSMWTCSHSPPLPSSPFSLDASTRFSLSSRNAFLFLNCSPDAVLVQPRSPFCDRYPGRCGSSCDSAAYLCRNLPGCPKALAERATTCCSYFPTSAESVRMMLRHCAAYAGVYWRATDGEATVDNDDEPPEYGIRLNFDIPSTERCRLCEEKGAGTCGFDTATGGFLCLCRRGNSTTTCEDGSWRSRASAGVIAVPASIASLAAVVGMGALVYYLRKMKSNKVVTCGVDSTENRTF</sequence>
<dbReference type="PANTHER" id="PTHR33355">
    <property type="entry name" value="WALL-ASSOCIATED RECEPTOR KINASE CARBOXY-TERMINAL PROTEIN-RELATED"/>
    <property type="match status" value="1"/>
</dbReference>
<dbReference type="PANTHER" id="PTHR33355:SF5">
    <property type="entry name" value="F12F1.23 PROTEIN"/>
    <property type="match status" value="1"/>
</dbReference>
<proteinExistence type="predicted"/>
<keyword evidence="3" id="KW-0812">Transmembrane</keyword>
<dbReference type="InterPro" id="IPR025287">
    <property type="entry name" value="WAK_GUB"/>
</dbReference>
<dbReference type="EMBL" id="JBBWWQ010000015">
    <property type="protein sequence ID" value="KAK8929044.1"/>
    <property type="molecule type" value="Genomic_DNA"/>
</dbReference>
<feature type="domain" description="Wall-associated receptor kinase galacturonan-binding" evidence="5">
    <location>
        <begin position="35"/>
        <end position="91"/>
    </location>
</feature>
<evidence type="ECO:0000256" key="1">
    <source>
        <dbReference type="ARBA" id="ARBA00004167"/>
    </source>
</evidence>
<keyword evidence="2 4" id="KW-0732">Signal</keyword>
<evidence type="ECO:0000256" key="4">
    <source>
        <dbReference type="SAM" id="SignalP"/>
    </source>
</evidence>
<reference evidence="6 7" key="1">
    <citation type="journal article" date="2022" name="Nat. Plants">
        <title>Genomes of leafy and leafless Platanthera orchids illuminate the evolution of mycoheterotrophy.</title>
        <authorList>
            <person name="Li M.H."/>
            <person name="Liu K.W."/>
            <person name="Li Z."/>
            <person name="Lu H.C."/>
            <person name="Ye Q.L."/>
            <person name="Zhang D."/>
            <person name="Wang J.Y."/>
            <person name="Li Y.F."/>
            <person name="Zhong Z.M."/>
            <person name="Liu X."/>
            <person name="Yu X."/>
            <person name="Liu D.K."/>
            <person name="Tu X.D."/>
            <person name="Liu B."/>
            <person name="Hao Y."/>
            <person name="Liao X.Y."/>
            <person name="Jiang Y.T."/>
            <person name="Sun W.H."/>
            <person name="Chen J."/>
            <person name="Chen Y.Q."/>
            <person name="Ai Y."/>
            <person name="Zhai J.W."/>
            <person name="Wu S.S."/>
            <person name="Zhou Z."/>
            <person name="Hsiao Y.Y."/>
            <person name="Wu W.L."/>
            <person name="Chen Y.Y."/>
            <person name="Lin Y.F."/>
            <person name="Hsu J.L."/>
            <person name="Li C.Y."/>
            <person name="Wang Z.W."/>
            <person name="Zhao X."/>
            <person name="Zhong W.Y."/>
            <person name="Ma X.K."/>
            <person name="Ma L."/>
            <person name="Huang J."/>
            <person name="Chen G.Z."/>
            <person name="Huang M.Z."/>
            <person name="Huang L."/>
            <person name="Peng D.H."/>
            <person name="Luo Y.B."/>
            <person name="Zou S.Q."/>
            <person name="Chen S.P."/>
            <person name="Lan S."/>
            <person name="Tsai W.C."/>
            <person name="Van de Peer Y."/>
            <person name="Liu Z.J."/>
        </authorList>
    </citation>
    <scope>NUCLEOTIDE SEQUENCE [LARGE SCALE GENOMIC DNA]</scope>
    <source>
        <strain evidence="6">Lor287</strain>
    </source>
</reference>
<gene>
    <name evidence="6" type="ORF">KSP39_PZI017900</name>
</gene>
<evidence type="ECO:0000256" key="3">
    <source>
        <dbReference type="SAM" id="Phobius"/>
    </source>
</evidence>
<name>A0AAP0B5X2_9ASPA</name>
<keyword evidence="7" id="KW-1185">Reference proteome</keyword>
<dbReference type="GO" id="GO:0016020">
    <property type="term" value="C:membrane"/>
    <property type="evidence" value="ECO:0007669"/>
    <property type="project" value="UniProtKB-SubCell"/>
</dbReference>
<keyword evidence="3" id="KW-1133">Transmembrane helix</keyword>
<protein>
    <recommendedName>
        <fullName evidence="5">Wall-associated receptor kinase galacturonan-binding domain-containing protein</fullName>
    </recommendedName>
</protein>
<evidence type="ECO:0000313" key="6">
    <source>
        <dbReference type="EMBL" id="KAK8929044.1"/>
    </source>
</evidence>
<evidence type="ECO:0000313" key="7">
    <source>
        <dbReference type="Proteomes" id="UP001418222"/>
    </source>
</evidence>
<feature type="chain" id="PRO_5043010239" description="Wall-associated receptor kinase galacturonan-binding domain-containing protein" evidence="4">
    <location>
        <begin position="32"/>
        <end position="334"/>
    </location>
</feature>
<evidence type="ECO:0000259" key="5">
    <source>
        <dbReference type="Pfam" id="PF13947"/>
    </source>
</evidence>
<dbReference type="Proteomes" id="UP001418222">
    <property type="component" value="Unassembled WGS sequence"/>
</dbReference>
<dbReference type="Pfam" id="PF13947">
    <property type="entry name" value="GUB_WAK_bind"/>
    <property type="match status" value="1"/>
</dbReference>
<dbReference type="AlphaFoldDB" id="A0AAP0B5X2"/>
<evidence type="ECO:0000256" key="2">
    <source>
        <dbReference type="ARBA" id="ARBA00022729"/>
    </source>
</evidence>
<comment type="caution">
    <text evidence="6">The sequence shown here is derived from an EMBL/GenBank/DDBJ whole genome shotgun (WGS) entry which is preliminary data.</text>
</comment>
<feature type="transmembrane region" description="Helical" evidence="3">
    <location>
        <begin position="291"/>
        <end position="313"/>
    </location>
</feature>
<dbReference type="GO" id="GO:0030247">
    <property type="term" value="F:polysaccharide binding"/>
    <property type="evidence" value="ECO:0007669"/>
    <property type="project" value="InterPro"/>
</dbReference>
<feature type="signal peptide" evidence="4">
    <location>
        <begin position="1"/>
        <end position="31"/>
    </location>
</feature>